<comment type="caution">
    <text evidence="6">The sequence shown here is derived from an EMBL/GenBank/DDBJ whole genome shotgun (WGS) entry which is preliminary data.</text>
</comment>
<organism evidence="6 7">
    <name type="scientific">Apatococcus lobatus</name>
    <dbReference type="NCBI Taxonomy" id="904363"/>
    <lineage>
        <taxon>Eukaryota</taxon>
        <taxon>Viridiplantae</taxon>
        <taxon>Chlorophyta</taxon>
        <taxon>core chlorophytes</taxon>
        <taxon>Trebouxiophyceae</taxon>
        <taxon>Chlorellales</taxon>
        <taxon>Chlorellaceae</taxon>
        <taxon>Apatococcus</taxon>
    </lineage>
</organism>
<feature type="transmembrane region" description="Helical" evidence="5">
    <location>
        <begin position="61"/>
        <end position="79"/>
    </location>
</feature>
<feature type="transmembrane region" description="Helical" evidence="5">
    <location>
        <begin position="86"/>
        <end position="103"/>
    </location>
</feature>
<dbReference type="PANTHER" id="PTHR31465">
    <property type="entry name" value="PROTEIN RTA1-RELATED"/>
    <property type="match status" value="1"/>
</dbReference>
<feature type="transmembrane region" description="Helical" evidence="5">
    <location>
        <begin position="123"/>
        <end position="143"/>
    </location>
</feature>
<keyword evidence="2 5" id="KW-0812">Transmembrane</keyword>
<name>A0AAW1SBE4_9CHLO</name>
<evidence type="ECO:0000256" key="4">
    <source>
        <dbReference type="ARBA" id="ARBA00023136"/>
    </source>
</evidence>
<comment type="subcellular location">
    <subcellularLocation>
        <location evidence="1">Membrane</location>
        <topology evidence="1">Multi-pass membrane protein</topology>
    </subcellularLocation>
</comment>
<gene>
    <name evidence="6" type="ORF">WJX74_007151</name>
</gene>
<sequence>MMVPDTAFKSAPSAQKKSNSIFSLIPGDSRYCILCWRCCRMNAQLEQDIYDYYHFQPSRDIAIVALSLYLAVALAILILTIKARSWFMLIPTIVGLLEMGGYACRIRMLSHPLRGVYIAQQCLLIIPPSFLALIDYIVLGRLVKMIQAAKPPTSSSYRNLKPKWLTWSFFTVELISLALQGAGAGISSSSDDGPGGGGNSQTVGRILLIIGLAALVCVIIFFLTTLIYVSTSPIYRVNAPALKPVYAGLYITVALLLIRNIFRLIEFGQGWHGGIADHEVYFYVFDGLMMLIWLLVVLPLHFGILLRPVQTQLGAISSGGVAPVQMATMNGAATNSKPFTAAGGSKQAAGGFTDVNVNGSIV</sequence>
<dbReference type="GO" id="GO:0016020">
    <property type="term" value="C:membrane"/>
    <property type="evidence" value="ECO:0007669"/>
    <property type="project" value="UniProtKB-SubCell"/>
</dbReference>
<feature type="transmembrane region" description="Helical" evidence="5">
    <location>
        <begin position="164"/>
        <end position="186"/>
    </location>
</feature>
<evidence type="ECO:0000313" key="6">
    <source>
        <dbReference type="EMBL" id="KAK9843110.1"/>
    </source>
</evidence>
<dbReference type="PANTHER" id="PTHR31465:SF1">
    <property type="entry name" value="PROTEIN RTA1-RELATED"/>
    <property type="match status" value="1"/>
</dbReference>
<evidence type="ECO:0000313" key="7">
    <source>
        <dbReference type="Proteomes" id="UP001438707"/>
    </source>
</evidence>
<feature type="transmembrane region" description="Helical" evidence="5">
    <location>
        <begin position="206"/>
        <end position="229"/>
    </location>
</feature>
<dbReference type="Pfam" id="PF04479">
    <property type="entry name" value="RTA1"/>
    <property type="match status" value="1"/>
</dbReference>
<evidence type="ECO:0000256" key="2">
    <source>
        <dbReference type="ARBA" id="ARBA00022692"/>
    </source>
</evidence>
<evidence type="ECO:0000256" key="1">
    <source>
        <dbReference type="ARBA" id="ARBA00004141"/>
    </source>
</evidence>
<dbReference type="Proteomes" id="UP001438707">
    <property type="component" value="Unassembled WGS sequence"/>
</dbReference>
<dbReference type="InterPro" id="IPR007568">
    <property type="entry name" value="RTA1"/>
</dbReference>
<dbReference type="AlphaFoldDB" id="A0AAW1SBE4"/>
<feature type="transmembrane region" description="Helical" evidence="5">
    <location>
        <begin position="241"/>
        <end position="262"/>
    </location>
</feature>
<keyword evidence="3 5" id="KW-1133">Transmembrane helix</keyword>
<feature type="transmembrane region" description="Helical" evidence="5">
    <location>
        <begin position="282"/>
        <end position="306"/>
    </location>
</feature>
<reference evidence="6 7" key="1">
    <citation type="journal article" date="2024" name="Nat. Commun.">
        <title>Phylogenomics reveals the evolutionary origins of lichenization in chlorophyte algae.</title>
        <authorList>
            <person name="Puginier C."/>
            <person name="Libourel C."/>
            <person name="Otte J."/>
            <person name="Skaloud P."/>
            <person name="Haon M."/>
            <person name="Grisel S."/>
            <person name="Petersen M."/>
            <person name="Berrin J.G."/>
            <person name="Delaux P.M."/>
            <person name="Dal Grande F."/>
            <person name="Keller J."/>
        </authorList>
    </citation>
    <scope>NUCLEOTIDE SEQUENCE [LARGE SCALE GENOMIC DNA]</scope>
    <source>
        <strain evidence="6 7">SAG 2145</strain>
    </source>
</reference>
<evidence type="ECO:0000256" key="3">
    <source>
        <dbReference type="ARBA" id="ARBA00022989"/>
    </source>
</evidence>
<keyword evidence="4 5" id="KW-0472">Membrane</keyword>
<keyword evidence="7" id="KW-1185">Reference proteome</keyword>
<accession>A0AAW1SBE4</accession>
<proteinExistence type="predicted"/>
<dbReference type="EMBL" id="JALJOS010000002">
    <property type="protein sequence ID" value="KAK9843110.1"/>
    <property type="molecule type" value="Genomic_DNA"/>
</dbReference>
<evidence type="ECO:0000256" key="5">
    <source>
        <dbReference type="SAM" id="Phobius"/>
    </source>
</evidence>
<protein>
    <submittedName>
        <fullName evidence="6">Uncharacterized protein</fullName>
    </submittedName>
</protein>